<sequence>MNNTSTCISQMQGSSLSSTDQSTFENTPNFKQVSISSNLPSLVNIRNKNDHFRSNRMKKYTIGKSDLDTIISADIKFCSINPESSDISYHTYLSSYPLNLKENILKVSKKFDSNRPNEFISLFTEKCNQCALIIDSYNLLTNSNDTIDLSQENRQKIIENLERDKENKKELLTQLIQSLQFPILARKITSKEIQLCVDLFSKNIFRLYPAVRSFPHSILFDRIESFRDEAWDQISDIYTFFISLVTTPHIETKYLIHPISVSFVKKLFLCLASPDDRERKSVISMLYSISCRLPERSILIFHFIKNILIDSISGEPNFCGISQVLELLSKMMISSPQFLASLRNNQIFDSSSSLFDAANQNLSEAATARKLEKMLEDGTKSVSPRNTITILEQIFLSLHHLSNFPSFSSNLYTCIGIYLKNQNNEKSTNFLDKYILYLLSHYPAASQKKQITFLNEMQQIVSDFSEYILSDTAVKLMKFIGKNLFNSPCIDISDMSMSLIFDKDFSVLVSQYSSFAGFLC</sequence>
<organism evidence="3 4">
    <name type="scientific">Tritrichomonas musculus</name>
    <dbReference type="NCBI Taxonomy" id="1915356"/>
    <lineage>
        <taxon>Eukaryota</taxon>
        <taxon>Metamonada</taxon>
        <taxon>Parabasalia</taxon>
        <taxon>Tritrichomonadida</taxon>
        <taxon>Tritrichomonadidae</taxon>
        <taxon>Tritrichomonas</taxon>
    </lineage>
</organism>
<dbReference type="Gene3D" id="1.25.10.10">
    <property type="entry name" value="Leucine-rich Repeat Variant"/>
    <property type="match status" value="1"/>
</dbReference>
<reference evidence="3 4" key="1">
    <citation type="submission" date="2024-04" db="EMBL/GenBank/DDBJ databases">
        <title>Tritrichomonas musculus Genome.</title>
        <authorList>
            <person name="Alves-Ferreira E."/>
            <person name="Grigg M."/>
            <person name="Lorenzi H."/>
            <person name="Galac M."/>
        </authorList>
    </citation>
    <scope>NUCLEOTIDE SEQUENCE [LARGE SCALE GENOMIC DNA]</scope>
    <source>
        <strain evidence="3 4">EAF2021</strain>
    </source>
</reference>
<keyword evidence="4" id="KW-1185">Reference proteome</keyword>
<dbReference type="PANTHER" id="PTHR10257:SF3">
    <property type="entry name" value="SERINE_THREONINE-PROTEIN PHOSPHATASE 2A 56 KDA REGULATORY SUBUNIT GAMMA ISOFORM"/>
    <property type="match status" value="1"/>
</dbReference>
<dbReference type="EMBL" id="JAPFFF010000021">
    <property type="protein sequence ID" value="KAK8853863.1"/>
    <property type="molecule type" value="Genomic_DNA"/>
</dbReference>
<proteinExistence type="predicted"/>
<evidence type="ECO:0000313" key="3">
    <source>
        <dbReference type="EMBL" id="KAK8853863.1"/>
    </source>
</evidence>
<dbReference type="Pfam" id="PF01603">
    <property type="entry name" value="B56"/>
    <property type="match status" value="2"/>
</dbReference>
<dbReference type="InterPro" id="IPR002554">
    <property type="entry name" value="PP2A_B56"/>
</dbReference>
<gene>
    <name evidence="3" type="ORF">M9Y10_016406</name>
</gene>
<feature type="region of interest" description="Disordered" evidence="2">
    <location>
        <begin position="1"/>
        <end position="25"/>
    </location>
</feature>
<dbReference type="InterPro" id="IPR016024">
    <property type="entry name" value="ARM-type_fold"/>
</dbReference>
<dbReference type="SUPFAM" id="SSF48371">
    <property type="entry name" value="ARM repeat"/>
    <property type="match status" value="2"/>
</dbReference>
<comment type="caution">
    <text evidence="3">The sequence shown here is derived from an EMBL/GenBank/DDBJ whole genome shotgun (WGS) entry which is preliminary data.</text>
</comment>
<dbReference type="InterPro" id="IPR011989">
    <property type="entry name" value="ARM-like"/>
</dbReference>
<keyword evidence="1" id="KW-0175">Coiled coil</keyword>
<evidence type="ECO:0000256" key="2">
    <source>
        <dbReference type="SAM" id="MobiDB-lite"/>
    </source>
</evidence>
<evidence type="ECO:0000313" key="4">
    <source>
        <dbReference type="Proteomes" id="UP001470230"/>
    </source>
</evidence>
<dbReference type="PANTHER" id="PTHR10257">
    <property type="entry name" value="SERINE/THREONINE PROTEIN PHOSPHATASE 2A PP2A REGULATORY SUBUNIT B"/>
    <property type="match status" value="1"/>
</dbReference>
<name>A0ABR2HW34_9EUKA</name>
<protein>
    <submittedName>
        <fullName evidence="3">Uncharacterized protein</fullName>
    </submittedName>
</protein>
<evidence type="ECO:0000256" key="1">
    <source>
        <dbReference type="SAM" id="Coils"/>
    </source>
</evidence>
<feature type="coiled-coil region" evidence="1">
    <location>
        <begin position="147"/>
        <end position="178"/>
    </location>
</feature>
<dbReference type="Proteomes" id="UP001470230">
    <property type="component" value="Unassembled WGS sequence"/>
</dbReference>
<accession>A0ABR2HW34</accession>